<evidence type="ECO:0000313" key="3">
    <source>
        <dbReference type="EMBL" id="MEV8466126.1"/>
    </source>
</evidence>
<evidence type="ECO:0000313" key="4">
    <source>
        <dbReference type="Proteomes" id="UP001553161"/>
    </source>
</evidence>
<feature type="domain" description="CBU-0592-like" evidence="2">
    <location>
        <begin position="13"/>
        <end position="85"/>
    </location>
</feature>
<dbReference type="Pfam" id="PF26604">
    <property type="entry name" value="CBU_0592"/>
    <property type="match status" value="1"/>
</dbReference>
<dbReference type="Proteomes" id="UP001553161">
    <property type="component" value="Unassembled WGS sequence"/>
</dbReference>
<sequence>MEIAGIMLSWKDLPGLLGFALYACNYVSLCSGRLTGTELRYFARNGVAAALVLIGLHLDFNLGAAMLQVFYILASASAILTRLRKPAQDGAPVNG</sequence>
<keyword evidence="1" id="KW-1133">Transmembrane helix</keyword>
<dbReference type="RefSeq" id="WP_366191936.1">
    <property type="nucleotide sequence ID" value="NZ_JBFBVU010000004.1"/>
</dbReference>
<gene>
    <name evidence="3" type="ORF">AB0T83_04910</name>
</gene>
<proteinExistence type="predicted"/>
<organism evidence="3 4">
    <name type="scientific">Meridianimarinicoccus marinus</name>
    <dbReference type="NCBI Taxonomy" id="3231483"/>
    <lineage>
        <taxon>Bacteria</taxon>
        <taxon>Pseudomonadati</taxon>
        <taxon>Pseudomonadota</taxon>
        <taxon>Alphaproteobacteria</taxon>
        <taxon>Rhodobacterales</taxon>
        <taxon>Paracoccaceae</taxon>
        <taxon>Meridianimarinicoccus</taxon>
    </lineage>
</organism>
<name>A0ABV3L3K1_9RHOB</name>
<keyword evidence="4" id="KW-1185">Reference proteome</keyword>
<dbReference type="NCBIfam" id="NF047864">
    <property type="entry name" value="CBU_0592_membra"/>
    <property type="match status" value="1"/>
</dbReference>
<keyword evidence="1" id="KW-0812">Transmembrane</keyword>
<keyword evidence="1" id="KW-0472">Membrane</keyword>
<evidence type="ECO:0000259" key="2">
    <source>
        <dbReference type="Pfam" id="PF26604"/>
    </source>
</evidence>
<dbReference type="InterPro" id="IPR058058">
    <property type="entry name" value="CBU_0592-like"/>
</dbReference>
<accession>A0ABV3L3K1</accession>
<comment type="caution">
    <text evidence="3">The sequence shown here is derived from an EMBL/GenBank/DDBJ whole genome shotgun (WGS) entry which is preliminary data.</text>
</comment>
<protein>
    <recommendedName>
        <fullName evidence="2">CBU-0592-like domain-containing protein</fullName>
    </recommendedName>
</protein>
<feature type="transmembrane region" description="Helical" evidence="1">
    <location>
        <begin position="48"/>
        <end position="74"/>
    </location>
</feature>
<dbReference type="EMBL" id="JBFBVU010000004">
    <property type="protein sequence ID" value="MEV8466126.1"/>
    <property type="molecule type" value="Genomic_DNA"/>
</dbReference>
<reference evidence="3 4" key="1">
    <citation type="submission" date="2024-07" db="EMBL/GenBank/DDBJ databases">
        <authorList>
            <person name="Kang M."/>
        </authorList>
    </citation>
    <scope>NUCLEOTIDE SEQUENCE [LARGE SCALE GENOMIC DNA]</scope>
    <source>
        <strain evidence="3 4">DFM31</strain>
    </source>
</reference>
<evidence type="ECO:0000256" key="1">
    <source>
        <dbReference type="SAM" id="Phobius"/>
    </source>
</evidence>